<keyword evidence="10 14" id="KW-0539">Nucleus</keyword>
<evidence type="ECO:0000313" key="21">
    <source>
        <dbReference type="Proteomes" id="UP001291623"/>
    </source>
</evidence>
<dbReference type="GO" id="GO:0008353">
    <property type="term" value="F:RNA polymerase II CTD heptapeptide repeat kinase activity"/>
    <property type="evidence" value="ECO:0007669"/>
    <property type="project" value="UniProtKB-EC"/>
</dbReference>
<dbReference type="CDD" id="cd00086">
    <property type="entry name" value="homeodomain"/>
    <property type="match status" value="1"/>
</dbReference>
<dbReference type="Gene3D" id="3.30.200.20">
    <property type="entry name" value="Phosphorylase Kinase, domain 1"/>
    <property type="match status" value="1"/>
</dbReference>
<evidence type="ECO:0000259" key="18">
    <source>
        <dbReference type="PROSITE" id="PS50011"/>
    </source>
</evidence>
<evidence type="ECO:0000256" key="5">
    <source>
        <dbReference type="ARBA" id="ARBA00022741"/>
    </source>
</evidence>
<dbReference type="Proteomes" id="UP001291623">
    <property type="component" value="Unassembled WGS sequence"/>
</dbReference>
<gene>
    <name evidence="20" type="ORF">RND71_043464</name>
</gene>
<dbReference type="Gene3D" id="1.10.510.10">
    <property type="entry name" value="Transferase(Phosphotransferase) domain 1"/>
    <property type="match status" value="1"/>
</dbReference>
<evidence type="ECO:0000256" key="2">
    <source>
        <dbReference type="ARBA" id="ARBA00006485"/>
    </source>
</evidence>
<feature type="region of interest" description="Disordered" evidence="17">
    <location>
        <begin position="202"/>
        <end position="222"/>
    </location>
</feature>
<evidence type="ECO:0000256" key="13">
    <source>
        <dbReference type="ARBA" id="ARBA00049280"/>
    </source>
</evidence>
<evidence type="ECO:0000256" key="10">
    <source>
        <dbReference type="ARBA" id="ARBA00023242"/>
    </source>
</evidence>
<evidence type="ECO:0000256" key="8">
    <source>
        <dbReference type="ARBA" id="ARBA00023125"/>
    </source>
</evidence>
<feature type="compositionally biased region" description="Polar residues" evidence="17">
    <location>
        <begin position="866"/>
        <end position="875"/>
    </location>
</feature>
<name>A0AAE1QNA3_9SOLA</name>
<keyword evidence="4" id="KW-0808">Transferase</keyword>
<evidence type="ECO:0000256" key="1">
    <source>
        <dbReference type="ARBA" id="ARBA00004123"/>
    </source>
</evidence>
<dbReference type="GO" id="GO:0004693">
    <property type="term" value="F:cyclin-dependent protein serine/threonine kinase activity"/>
    <property type="evidence" value="ECO:0007669"/>
    <property type="project" value="UniProtKB-EC"/>
</dbReference>
<evidence type="ECO:0000313" key="20">
    <source>
        <dbReference type="EMBL" id="KAK4336899.1"/>
    </source>
</evidence>
<feature type="region of interest" description="Disordered" evidence="17">
    <location>
        <begin position="19"/>
        <end position="42"/>
    </location>
</feature>
<proteinExistence type="inferred from homology"/>
<dbReference type="AlphaFoldDB" id="A0AAE1QNA3"/>
<keyword evidence="7 15" id="KW-0067">ATP-binding</keyword>
<feature type="binding site" evidence="15">
    <location>
        <position position="677"/>
    </location>
    <ligand>
        <name>ATP</name>
        <dbReference type="ChEBI" id="CHEBI:30616"/>
    </ligand>
</feature>
<dbReference type="InterPro" id="IPR050108">
    <property type="entry name" value="CDK"/>
</dbReference>
<dbReference type="InterPro" id="IPR011009">
    <property type="entry name" value="Kinase-like_dom_sf"/>
</dbReference>
<dbReference type="SUPFAM" id="SSF56112">
    <property type="entry name" value="Protein kinase-like (PK-like)"/>
    <property type="match status" value="1"/>
</dbReference>
<feature type="domain" description="Homeobox" evidence="19">
    <location>
        <begin position="38"/>
        <end position="98"/>
    </location>
</feature>
<evidence type="ECO:0000256" key="7">
    <source>
        <dbReference type="ARBA" id="ARBA00022840"/>
    </source>
</evidence>
<evidence type="ECO:0000256" key="14">
    <source>
        <dbReference type="PROSITE-ProRule" id="PRU00108"/>
    </source>
</evidence>
<dbReference type="InterPro" id="IPR001356">
    <property type="entry name" value="HD"/>
</dbReference>
<feature type="compositionally biased region" description="Basic and acidic residues" evidence="17">
    <location>
        <begin position="361"/>
        <end position="371"/>
    </location>
</feature>
<feature type="compositionally biased region" description="Basic and acidic residues" evidence="17">
    <location>
        <begin position="378"/>
        <end position="388"/>
    </location>
</feature>
<dbReference type="PRINTS" id="PR00024">
    <property type="entry name" value="HOMEOBOX"/>
</dbReference>
<keyword evidence="21" id="KW-1185">Reference proteome</keyword>
<feature type="compositionally biased region" description="Basic residues" evidence="17">
    <location>
        <begin position="453"/>
        <end position="466"/>
    </location>
</feature>
<dbReference type="GO" id="GO:0008024">
    <property type="term" value="C:cyclin/CDK positive transcription elongation factor complex"/>
    <property type="evidence" value="ECO:0007669"/>
    <property type="project" value="TreeGrafter"/>
</dbReference>
<comment type="subcellular location">
    <subcellularLocation>
        <location evidence="1 14 16">Nucleus</location>
    </subcellularLocation>
</comment>
<evidence type="ECO:0000256" key="12">
    <source>
        <dbReference type="ARBA" id="ARBA00048367"/>
    </source>
</evidence>
<evidence type="ECO:0000256" key="4">
    <source>
        <dbReference type="ARBA" id="ARBA00022679"/>
    </source>
</evidence>
<comment type="catalytic activity">
    <reaction evidence="13">
        <text>[DNA-directed RNA polymerase] + ATP = phospho-[DNA-directed RNA polymerase] + ADP + H(+)</text>
        <dbReference type="Rhea" id="RHEA:10216"/>
        <dbReference type="Rhea" id="RHEA-COMP:11321"/>
        <dbReference type="Rhea" id="RHEA-COMP:11322"/>
        <dbReference type="ChEBI" id="CHEBI:15378"/>
        <dbReference type="ChEBI" id="CHEBI:30616"/>
        <dbReference type="ChEBI" id="CHEBI:43176"/>
        <dbReference type="ChEBI" id="CHEBI:68546"/>
        <dbReference type="ChEBI" id="CHEBI:456216"/>
        <dbReference type="EC" id="2.7.11.23"/>
    </reaction>
</comment>
<dbReference type="GO" id="GO:0030332">
    <property type="term" value="F:cyclin binding"/>
    <property type="evidence" value="ECO:0007669"/>
    <property type="project" value="TreeGrafter"/>
</dbReference>
<evidence type="ECO:0000256" key="15">
    <source>
        <dbReference type="PROSITE-ProRule" id="PRU10141"/>
    </source>
</evidence>
<feature type="compositionally biased region" description="Low complexity" evidence="17">
    <location>
        <begin position="580"/>
        <end position="591"/>
    </location>
</feature>
<feature type="region of interest" description="Disordered" evidence="17">
    <location>
        <begin position="248"/>
        <end position="273"/>
    </location>
</feature>
<feature type="compositionally biased region" description="Basic and acidic residues" evidence="17">
    <location>
        <begin position="320"/>
        <end position="338"/>
    </location>
</feature>
<reference evidence="20" key="1">
    <citation type="submission" date="2023-12" db="EMBL/GenBank/DDBJ databases">
        <title>Genome assembly of Anisodus tanguticus.</title>
        <authorList>
            <person name="Wang Y.-J."/>
        </authorList>
    </citation>
    <scope>NUCLEOTIDE SEQUENCE</scope>
    <source>
        <strain evidence="20">KB-2021</strain>
        <tissue evidence="20">Leaf</tissue>
    </source>
</reference>
<comment type="similarity">
    <text evidence="2">Belongs to the protein kinase superfamily. CMGC Ser/Thr protein kinase family. CDC2/CDKX subfamily.</text>
</comment>
<keyword evidence="8 14" id="KW-0238">DNA-binding</keyword>
<feature type="domain" description="Protein kinase" evidence="18">
    <location>
        <begin position="648"/>
        <end position="930"/>
    </location>
</feature>
<dbReference type="SMART" id="SM00220">
    <property type="entry name" value="S_TKc"/>
    <property type="match status" value="1"/>
</dbReference>
<dbReference type="PANTHER" id="PTHR24056">
    <property type="entry name" value="CELL DIVISION PROTEIN KINASE"/>
    <property type="match status" value="1"/>
</dbReference>
<dbReference type="PROSITE" id="PS50071">
    <property type="entry name" value="HOMEOBOX_2"/>
    <property type="match status" value="1"/>
</dbReference>
<dbReference type="Gene3D" id="1.10.10.60">
    <property type="entry name" value="Homeodomain-like"/>
    <property type="match status" value="1"/>
</dbReference>
<feature type="compositionally biased region" description="Polar residues" evidence="17">
    <location>
        <begin position="592"/>
        <end position="607"/>
    </location>
</feature>
<accession>A0AAE1QNA3</accession>
<evidence type="ECO:0000259" key="19">
    <source>
        <dbReference type="PROSITE" id="PS50071"/>
    </source>
</evidence>
<evidence type="ECO:0000256" key="11">
    <source>
        <dbReference type="ARBA" id="ARBA00047811"/>
    </source>
</evidence>
<dbReference type="InterPro" id="IPR009057">
    <property type="entry name" value="Homeodomain-like_sf"/>
</dbReference>
<keyword evidence="6" id="KW-0418">Kinase</keyword>
<dbReference type="GO" id="GO:0005524">
    <property type="term" value="F:ATP binding"/>
    <property type="evidence" value="ECO:0007669"/>
    <property type="project" value="UniProtKB-UniRule"/>
</dbReference>
<feature type="region of interest" description="Disordered" evidence="17">
    <location>
        <begin position="423"/>
        <end position="485"/>
    </location>
</feature>
<feature type="region of interest" description="Disordered" evidence="17">
    <location>
        <begin position="320"/>
        <end position="388"/>
    </location>
</feature>
<dbReference type="InterPro" id="IPR020479">
    <property type="entry name" value="HD_metazoa"/>
</dbReference>
<feature type="region of interest" description="Disordered" evidence="17">
    <location>
        <begin position="857"/>
        <end position="877"/>
    </location>
</feature>
<evidence type="ECO:0000256" key="6">
    <source>
        <dbReference type="ARBA" id="ARBA00022777"/>
    </source>
</evidence>
<evidence type="ECO:0000256" key="16">
    <source>
        <dbReference type="RuleBase" id="RU000682"/>
    </source>
</evidence>
<feature type="compositionally biased region" description="Basic and acidic residues" evidence="17">
    <location>
        <begin position="423"/>
        <end position="452"/>
    </location>
</feature>
<keyword evidence="5 15" id="KW-0547">Nucleotide-binding</keyword>
<dbReference type="FunFam" id="3.30.200.20:FF:000074">
    <property type="entry name" value="cyclin-dependent kinase 12 isoform X2"/>
    <property type="match status" value="1"/>
</dbReference>
<feature type="DNA-binding region" description="Homeobox" evidence="14">
    <location>
        <begin position="40"/>
        <end position="99"/>
    </location>
</feature>
<feature type="region of interest" description="Disordered" evidence="17">
    <location>
        <begin position="522"/>
        <end position="543"/>
    </location>
</feature>
<protein>
    <submittedName>
        <fullName evidence="20">Uncharacterized protein</fullName>
    </submittedName>
</protein>
<dbReference type="SMART" id="SM00389">
    <property type="entry name" value="HOX"/>
    <property type="match status" value="1"/>
</dbReference>
<feature type="compositionally biased region" description="Low complexity" evidence="17">
    <location>
        <begin position="522"/>
        <end position="538"/>
    </location>
</feature>
<dbReference type="PROSITE" id="PS00107">
    <property type="entry name" value="PROTEIN_KINASE_ATP"/>
    <property type="match status" value="1"/>
</dbReference>
<dbReference type="GO" id="GO:0032968">
    <property type="term" value="P:positive regulation of transcription elongation by RNA polymerase II"/>
    <property type="evidence" value="ECO:0007669"/>
    <property type="project" value="TreeGrafter"/>
</dbReference>
<dbReference type="InterPro" id="IPR017441">
    <property type="entry name" value="Protein_kinase_ATP_BS"/>
</dbReference>
<dbReference type="PROSITE" id="PS00108">
    <property type="entry name" value="PROTEIN_KINASE_ST"/>
    <property type="match status" value="1"/>
</dbReference>
<dbReference type="PROSITE" id="PS50011">
    <property type="entry name" value="PROTEIN_KINASE_DOM"/>
    <property type="match status" value="1"/>
</dbReference>
<dbReference type="Pfam" id="PF00046">
    <property type="entry name" value="Homeodomain"/>
    <property type="match status" value="1"/>
</dbReference>
<feature type="compositionally biased region" description="Basic residues" evidence="17">
    <location>
        <begin position="250"/>
        <end position="271"/>
    </location>
</feature>
<dbReference type="Pfam" id="PF00069">
    <property type="entry name" value="Pkinase"/>
    <property type="match status" value="1"/>
</dbReference>
<dbReference type="GO" id="GO:0003677">
    <property type="term" value="F:DNA binding"/>
    <property type="evidence" value="ECO:0007669"/>
    <property type="project" value="UniProtKB-UniRule"/>
</dbReference>
<organism evidence="20 21">
    <name type="scientific">Anisodus tanguticus</name>
    <dbReference type="NCBI Taxonomy" id="243964"/>
    <lineage>
        <taxon>Eukaryota</taxon>
        <taxon>Viridiplantae</taxon>
        <taxon>Streptophyta</taxon>
        <taxon>Embryophyta</taxon>
        <taxon>Tracheophyta</taxon>
        <taxon>Spermatophyta</taxon>
        <taxon>Magnoliopsida</taxon>
        <taxon>eudicotyledons</taxon>
        <taxon>Gunneridae</taxon>
        <taxon>Pentapetalae</taxon>
        <taxon>asterids</taxon>
        <taxon>lamiids</taxon>
        <taxon>Solanales</taxon>
        <taxon>Solanaceae</taxon>
        <taxon>Solanoideae</taxon>
        <taxon>Hyoscyameae</taxon>
        <taxon>Anisodus</taxon>
    </lineage>
</organism>
<comment type="catalytic activity">
    <reaction evidence="11">
        <text>L-threonyl-[protein] + ATP = O-phospho-L-threonyl-[protein] + ADP + H(+)</text>
        <dbReference type="Rhea" id="RHEA:46608"/>
        <dbReference type="Rhea" id="RHEA-COMP:11060"/>
        <dbReference type="Rhea" id="RHEA-COMP:11605"/>
        <dbReference type="ChEBI" id="CHEBI:15378"/>
        <dbReference type="ChEBI" id="CHEBI:30013"/>
        <dbReference type="ChEBI" id="CHEBI:30616"/>
        <dbReference type="ChEBI" id="CHEBI:61977"/>
        <dbReference type="ChEBI" id="CHEBI:456216"/>
        <dbReference type="EC" id="2.7.11.22"/>
    </reaction>
</comment>
<sequence length="930" mass="109164">MEMFVIVFVSDRRIHTSSKKSDTEDISMDDGDLNNKNAENRRRRTAFTSEQLLELEREFKDKKYLTVSERANLAICLNLSESQVKIWFQNRRAKWKRVKSTRNAFLPSLSDSAPASKNLNNFHKSNDLKHNLTGNTHKIHVPIPVHVNRLQIRSQHQQIEKREIKILKPNINSDQFEIVVIDKDLPDNYKKNKVSSEIVNRESATNKLPEASPFSSSSLDMDMGMKSPILKKDEKYGYRDVDLEGESNLKKSKHKHSKHKHHKHVCKRRKRSQLDKLTLDSDLSIRRRSWSKEDESLRRRRTPSLTRLWSPKRISISRTPTREIYHHGRSRSKEEDYKKRRSSSTSKCWSPVRKISPMRTPPKDLYLDRSRSPQSFSSRERRRDRINSRERDKYRERYDSRERRRSIDRRSVERRSIERNLQRRPIKFRDRSYSRSPSYRERRRSPYRERQLVRSRGKSPRHRSRTPKRERSPRTPSPRSPARKTWNDYDRSLYLESNNFSATSLAAELIKQKKLKRKEENLTSSSLSLKHSPSHNLNESSSLPNYINQLEDDRPANGFINMRSSTLPQLPLPVVNETTNNNLSDNKSSNSRPRITQLSMPPGSTSPVLDAAECEDNLNKFNKKKRPKIINKLYPLDHGRNPRCVEVFDIICQIGEGTYGQVYKASDKKTKEIVALKKVRLENEKEGFPITAVREIKILRQLNHENIVNLKEIVTDKSDVLDFKKDKGAFYLVFEYMDHDLMGLLESGLVEFNQSNIAHTMRQLLDGLNYCHKNNFLHRDIKCSNILMNNKGQIKLADFGLARLFSAEDKMRPYTNKVITLWYRPPELLLGEERYGPAIDVWSCGLPHWQDCHEMWSKQRRKKTHQQPPHNSQHLNHIPAQPLQHSQSVLHLQSERFKKAKYMTSKVFSCTLIACVIAFNVTSSMLPPER</sequence>
<dbReference type="InterPro" id="IPR008271">
    <property type="entry name" value="Ser/Thr_kinase_AS"/>
</dbReference>
<dbReference type="InterPro" id="IPR017970">
    <property type="entry name" value="Homeobox_CS"/>
</dbReference>
<dbReference type="GO" id="GO:0000981">
    <property type="term" value="F:DNA-binding transcription factor activity, RNA polymerase II-specific"/>
    <property type="evidence" value="ECO:0007669"/>
    <property type="project" value="InterPro"/>
</dbReference>
<comment type="catalytic activity">
    <reaction evidence="12">
        <text>L-seryl-[protein] + ATP = O-phospho-L-seryl-[protein] + ADP + H(+)</text>
        <dbReference type="Rhea" id="RHEA:17989"/>
        <dbReference type="Rhea" id="RHEA-COMP:9863"/>
        <dbReference type="Rhea" id="RHEA-COMP:11604"/>
        <dbReference type="ChEBI" id="CHEBI:15378"/>
        <dbReference type="ChEBI" id="CHEBI:29999"/>
        <dbReference type="ChEBI" id="CHEBI:30616"/>
        <dbReference type="ChEBI" id="CHEBI:83421"/>
        <dbReference type="ChEBI" id="CHEBI:456216"/>
        <dbReference type="EC" id="2.7.11.22"/>
    </reaction>
</comment>
<evidence type="ECO:0000256" key="9">
    <source>
        <dbReference type="ARBA" id="ARBA00023155"/>
    </source>
</evidence>
<evidence type="ECO:0000256" key="3">
    <source>
        <dbReference type="ARBA" id="ARBA00022527"/>
    </source>
</evidence>
<dbReference type="InterPro" id="IPR000719">
    <property type="entry name" value="Prot_kinase_dom"/>
</dbReference>
<keyword evidence="9 14" id="KW-0371">Homeobox</keyword>
<dbReference type="PROSITE" id="PS00027">
    <property type="entry name" value="HOMEOBOX_1"/>
    <property type="match status" value="1"/>
</dbReference>
<dbReference type="SUPFAM" id="SSF46689">
    <property type="entry name" value="Homeodomain-like"/>
    <property type="match status" value="1"/>
</dbReference>
<dbReference type="EMBL" id="JAVYJV010000078">
    <property type="protein sequence ID" value="KAK4336899.1"/>
    <property type="molecule type" value="Genomic_DNA"/>
</dbReference>
<comment type="caution">
    <text evidence="20">The sequence shown here is derived from an EMBL/GenBank/DDBJ whole genome shotgun (WGS) entry which is preliminary data.</text>
</comment>
<keyword evidence="3" id="KW-0723">Serine/threonine-protein kinase</keyword>
<evidence type="ECO:0000256" key="17">
    <source>
        <dbReference type="SAM" id="MobiDB-lite"/>
    </source>
</evidence>
<feature type="region of interest" description="Disordered" evidence="17">
    <location>
        <begin position="570"/>
        <end position="609"/>
    </location>
</feature>
<dbReference type="PANTHER" id="PTHR24056:SF546">
    <property type="entry name" value="CYCLIN-DEPENDENT KINASE 12"/>
    <property type="match status" value="1"/>
</dbReference>